<accession>A0A6T7WIQ3</accession>
<dbReference type="AlphaFoldDB" id="A0A6T7WIQ3"/>
<dbReference type="GO" id="GO:0016020">
    <property type="term" value="C:membrane"/>
    <property type="evidence" value="ECO:0007669"/>
    <property type="project" value="UniProtKB-SubCell"/>
</dbReference>
<evidence type="ECO:0000256" key="5">
    <source>
        <dbReference type="ARBA" id="ARBA00023136"/>
    </source>
</evidence>
<feature type="transmembrane region" description="Helical" evidence="8">
    <location>
        <begin position="6"/>
        <end position="26"/>
    </location>
</feature>
<evidence type="ECO:0000256" key="3">
    <source>
        <dbReference type="ARBA" id="ARBA00022692"/>
    </source>
</evidence>
<feature type="transmembrane region" description="Helical" evidence="8">
    <location>
        <begin position="273"/>
        <end position="296"/>
    </location>
</feature>
<keyword evidence="5 8" id="KW-0472">Membrane</keyword>
<evidence type="ECO:0000256" key="2">
    <source>
        <dbReference type="ARBA" id="ARBA00009706"/>
    </source>
</evidence>
<dbReference type="InterPro" id="IPR019395">
    <property type="entry name" value="Transmembrane_161A/B"/>
</dbReference>
<feature type="transmembrane region" description="Helical" evidence="8">
    <location>
        <begin position="231"/>
        <end position="252"/>
    </location>
</feature>
<keyword evidence="4 8" id="KW-1133">Transmembrane helix</keyword>
<evidence type="ECO:0000256" key="1">
    <source>
        <dbReference type="ARBA" id="ARBA00004141"/>
    </source>
</evidence>
<evidence type="ECO:0000313" key="9">
    <source>
        <dbReference type="EMBL" id="CAD8671172.1"/>
    </source>
</evidence>
<gene>
    <name evidence="9" type="ORF">POBO1169_LOCUS10773</name>
    <name evidence="10" type="ORF">POBO1169_LOCUS10774</name>
</gene>
<evidence type="ECO:0000256" key="6">
    <source>
        <dbReference type="ARBA" id="ARBA00023180"/>
    </source>
</evidence>
<feature type="transmembrane region" description="Helical" evidence="8">
    <location>
        <begin position="134"/>
        <end position="156"/>
    </location>
</feature>
<dbReference type="PANTHER" id="PTHR13624">
    <property type="entry name" value="RE42071P"/>
    <property type="match status" value="1"/>
</dbReference>
<dbReference type="Pfam" id="PF10268">
    <property type="entry name" value="Tmemb_161AB"/>
    <property type="match status" value="1"/>
</dbReference>
<evidence type="ECO:0000256" key="7">
    <source>
        <dbReference type="SAM" id="MobiDB-lite"/>
    </source>
</evidence>
<evidence type="ECO:0008006" key="11">
    <source>
        <dbReference type="Google" id="ProtNLM"/>
    </source>
</evidence>
<proteinExistence type="inferred from homology"/>
<dbReference type="PANTHER" id="PTHR13624:SF6">
    <property type="entry name" value="EMEI"/>
    <property type="match status" value="1"/>
</dbReference>
<dbReference type="EMBL" id="HBFA01021106">
    <property type="protein sequence ID" value="CAD8671172.1"/>
    <property type="molecule type" value="Transcribed_RNA"/>
</dbReference>
<feature type="transmembrane region" description="Helical" evidence="8">
    <location>
        <begin position="308"/>
        <end position="328"/>
    </location>
</feature>
<evidence type="ECO:0000256" key="4">
    <source>
        <dbReference type="ARBA" id="ARBA00022989"/>
    </source>
</evidence>
<organism evidence="9">
    <name type="scientific">Pyramimonas obovata</name>
    <dbReference type="NCBI Taxonomy" id="1411642"/>
    <lineage>
        <taxon>Eukaryota</taxon>
        <taxon>Viridiplantae</taxon>
        <taxon>Chlorophyta</taxon>
        <taxon>Pyramimonadophyceae</taxon>
        <taxon>Pyramimonadales</taxon>
        <taxon>Pyramimonadaceae</taxon>
        <taxon>Pyramimonas</taxon>
        <taxon>Pyramimonas incertae sedis</taxon>
    </lineage>
</organism>
<reference evidence="9" key="1">
    <citation type="submission" date="2021-01" db="EMBL/GenBank/DDBJ databases">
        <authorList>
            <person name="Corre E."/>
            <person name="Pelletier E."/>
            <person name="Niang G."/>
            <person name="Scheremetjew M."/>
            <person name="Finn R."/>
            <person name="Kale V."/>
            <person name="Holt S."/>
            <person name="Cochrane G."/>
            <person name="Meng A."/>
            <person name="Brown T."/>
            <person name="Cohen L."/>
        </authorList>
    </citation>
    <scope>NUCLEOTIDE SEQUENCE</scope>
    <source>
        <strain evidence="9">CCMP722</strain>
    </source>
</reference>
<keyword evidence="3 8" id="KW-0812">Transmembrane</keyword>
<feature type="transmembrane region" description="Helical" evidence="8">
    <location>
        <begin position="425"/>
        <end position="445"/>
    </location>
</feature>
<protein>
    <recommendedName>
        <fullName evidence="11">Transmembrane protein</fullName>
    </recommendedName>
</protein>
<keyword evidence="6" id="KW-0325">Glycoprotein</keyword>
<feature type="transmembrane region" description="Helical" evidence="8">
    <location>
        <begin position="103"/>
        <end position="122"/>
    </location>
</feature>
<evidence type="ECO:0000256" key="8">
    <source>
        <dbReference type="SAM" id="Phobius"/>
    </source>
</evidence>
<feature type="compositionally biased region" description="Basic and acidic residues" evidence="7">
    <location>
        <begin position="51"/>
        <end position="61"/>
    </location>
</feature>
<evidence type="ECO:0000313" key="10">
    <source>
        <dbReference type="EMBL" id="CAD8671174.1"/>
    </source>
</evidence>
<feature type="region of interest" description="Disordered" evidence="7">
    <location>
        <begin position="51"/>
        <end position="78"/>
    </location>
</feature>
<dbReference type="EMBL" id="HBFA01021107">
    <property type="protein sequence ID" value="CAD8671174.1"/>
    <property type="molecule type" value="Transcribed_RNA"/>
</dbReference>
<sequence>MSSATSITVVMPYVAITLLVVFCTNFRWSLSTAMLKDLIIYKVPTKEQVAEQRRKEHEKANKLSQRKKSAKRTDDEPEEQLMLIPTSAEGLLSRAFFTDFDKLVFLVSVVVANLLLGQALYLIQTEKRAQDGGAVLTCFAIVAVITATFSLFSTQYNRFLTPQIERSMTYLVGGASFLCALLVLVSIPTEILDFELEEASAAVSLSMKRNVLGRFGIVDGTAEVPVAVLQLILPIFAGFLGGAATAPAVRAVRCYALANSPPDWSEGHLSRGFFVKAAFHLNMVVPLAVVVLWVRPLVEEPLELSPDLVVTLRAGACMLAGLLMLGMLRPQVQTFLDNGMVVWYECIYGSATTSSAEKEKLSTNVRLHLELNSTLLCKVALQMLGPAVILVSFATLIWHKGVMTQYLNTDFSFVPPILVKGTASFLAWWFCCVWTVISYVTLGMFRYGKLM</sequence>
<comment type="similarity">
    <text evidence="2">Belongs to the TMEM161 family.</text>
</comment>
<name>A0A6T7WIQ3_9CHLO</name>
<comment type="subcellular location">
    <subcellularLocation>
        <location evidence="1">Membrane</location>
        <topology evidence="1">Multi-pass membrane protein</topology>
    </subcellularLocation>
</comment>
<feature type="transmembrane region" description="Helical" evidence="8">
    <location>
        <begin position="168"/>
        <end position="187"/>
    </location>
</feature>
<feature type="transmembrane region" description="Helical" evidence="8">
    <location>
        <begin position="375"/>
        <end position="398"/>
    </location>
</feature>